<evidence type="ECO:0000313" key="3">
    <source>
        <dbReference type="Proteomes" id="UP000595437"/>
    </source>
</evidence>
<feature type="compositionally biased region" description="Polar residues" evidence="1">
    <location>
        <begin position="31"/>
        <end position="41"/>
    </location>
</feature>
<proteinExistence type="predicted"/>
<name>A0A7T8JXC8_CALRO</name>
<protein>
    <submittedName>
        <fullName evidence="2">Uncharacterized protein</fullName>
    </submittedName>
</protein>
<accession>A0A7T8JXC8</accession>
<feature type="compositionally biased region" description="Basic and acidic residues" evidence="1">
    <location>
        <begin position="11"/>
        <end position="22"/>
    </location>
</feature>
<feature type="compositionally biased region" description="Polar residues" evidence="1">
    <location>
        <begin position="1"/>
        <end position="10"/>
    </location>
</feature>
<feature type="region of interest" description="Disordered" evidence="1">
    <location>
        <begin position="1"/>
        <end position="42"/>
    </location>
</feature>
<reference evidence="3" key="1">
    <citation type="submission" date="2021-01" db="EMBL/GenBank/DDBJ databases">
        <title>Caligus Genome Assembly.</title>
        <authorList>
            <person name="Gallardo-Escarate C."/>
        </authorList>
    </citation>
    <scope>NUCLEOTIDE SEQUENCE [LARGE SCALE GENOMIC DNA]</scope>
</reference>
<organism evidence="2 3">
    <name type="scientific">Caligus rogercresseyi</name>
    <name type="common">Sea louse</name>
    <dbReference type="NCBI Taxonomy" id="217165"/>
    <lineage>
        <taxon>Eukaryota</taxon>
        <taxon>Metazoa</taxon>
        <taxon>Ecdysozoa</taxon>
        <taxon>Arthropoda</taxon>
        <taxon>Crustacea</taxon>
        <taxon>Multicrustacea</taxon>
        <taxon>Hexanauplia</taxon>
        <taxon>Copepoda</taxon>
        <taxon>Siphonostomatoida</taxon>
        <taxon>Caligidae</taxon>
        <taxon>Caligus</taxon>
    </lineage>
</organism>
<keyword evidence="3" id="KW-1185">Reference proteome</keyword>
<dbReference type="EMBL" id="CP045902">
    <property type="protein sequence ID" value="QQP38712.1"/>
    <property type="molecule type" value="Genomic_DNA"/>
</dbReference>
<sequence>MWPGHTSSEPSVRRARELNRDFRRGKHFRESSLSVAPPSTRSPLPVAPHLLALSSASPSSLILEAGRDGKLCRRAGARPQSQSRIHIFLNASWTSSRNGNEWWSYSRETLHTHIRHLTYFSAFT</sequence>
<dbReference type="AlphaFoldDB" id="A0A7T8JXC8"/>
<evidence type="ECO:0000256" key="1">
    <source>
        <dbReference type="SAM" id="MobiDB-lite"/>
    </source>
</evidence>
<dbReference type="Proteomes" id="UP000595437">
    <property type="component" value="Chromosome 13"/>
</dbReference>
<evidence type="ECO:0000313" key="2">
    <source>
        <dbReference type="EMBL" id="QQP38712.1"/>
    </source>
</evidence>
<gene>
    <name evidence="2" type="ORF">FKW44_019370</name>
</gene>